<evidence type="ECO:0000313" key="2">
    <source>
        <dbReference type="EMBL" id="QDV32251.1"/>
    </source>
</evidence>
<dbReference type="EMBL" id="CP036426">
    <property type="protein sequence ID" value="QDV32251.1"/>
    <property type="molecule type" value="Genomic_DNA"/>
</dbReference>
<dbReference type="RefSeq" id="WP_145266209.1">
    <property type="nucleotide sequence ID" value="NZ_CP036426.1"/>
</dbReference>
<proteinExistence type="predicted"/>
<dbReference type="OrthoDB" id="272914at2"/>
<organism evidence="2 3">
    <name type="scientific">Tautonia plasticadhaerens</name>
    <dbReference type="NCBI Taxonomy" id="2527974"/>
    <lineage>
        <taxon>Bacteria</taxon>
        <taxon>Pseudomonadati</taxon>
        <taxon>Planctomycetota</taxon>
        <taxon>Planctomycetia</taxon>
        <taxon>Isosphaerales</taxon>
        <taxon>Isosphaeraceae</taxon>
        <taxon>Tautonia</taxon>
    </lineage>
</organism>
<protein>
    <recommendedName>
        <fullName evidence="4">DUF1579 domain-containing protein</fullName>
    </recommendedName>
</protein>
<feature type="chain" id="PRO_5022240864" description="DUF1579 domain-containing protein" evidence="1">
    <location>
        <begin position="21"/>
        <end position="199"/>
    </location>
</feature>
<dbReference type="InterPro" id="IPR011473">
    <property type="entry name" value="DUF1579"/>
</dbReference>
<name>A0A518GUJ3_9BACT</name>
<dbReference type="Proteomes" id="UP000317835">
    <property type="component" value="Chromosome"/>
</dbReference>
<gene>
    <name evidence="2" type="ORF">ElP_00740</name>
</gene>
<keyword evidence="1" id="KW-0732">Signal</keyword>
<keyword evidence="3" id="KW-1185">Reference proteome</keyword>
<evidence type="ECO:0008006" key="4">
    <source>
        <dbReference type="Google" id="ProtNLM"/>
    </source>
</evidence>
<evidence type="ECO:0000256" key="1">
    <source>
        <dbReference type="SAM" id="SignalP"/>
    </source>
</evidence>
<feature type="signal peptide" evidence="1">
    <location>
        <begin position="1"/>
        <end position="20"/>
    </location>
</feature>
<accession>A0A518GUJ3</accession>
<dbReference type="KEGG" id="tpla:ElP_00740"/>
<evidence type="ECO:0000313" key="3">
    <source>
        <dbReference type="Proteomes" id="UP000317835"/>
    </source>
</evidence>
<reference evidence="2 3" key="1">
    <citation type="submission" date="2019-02" db="EMBL/GenBank/DDBJ databases">
        <title>Deep-cultivation of Planctomycetes and their phenomic and genomic characterization uncovers novel biology.</title>
        <authorList>
            <person name="Wiegand S."/>
            <person name="Jogler M."/>
            <person name="Boedeker C."/>
            <person name="Pinto D."/>
            <person name="Vollmers J."/>
            <person name="Rivas-Marin E."/>
            <person name="Kohn T."/>
            <person name="Peeters S.H."/>
            <person name="Heuer A."/>
            <person name="Rast P."/>
            <person name="Oberbeckmann S."/>
            <person name="Bunk B."/>
            <person name="Jeske O."/>
            <person name="Meyerdierks A."/>
            <person name="Storesund J.E."/>
            <person name="Kallscheuer N."/>
            <person name="Luecker S."/>
            <person name="Lage O.M."/>
            <person name="Pohl T."/>
            <person name="Merkel B.J."/>
            <person name="Hornburger P."/>
            <person name="Mueller R.-W."/>
            <person name="Bruemmer F."/>
            <person name="Labrenz M."/>
            <person name="Spormann A.M."/>
            <person name="Op den Camp H."/>
            <person name="Overmann J."/>
            <person name="Amann R."/>
            <person name="Jetten M.S.M."/>
            <person name="Mascher T."/>
            <person name="Medema M.H."/>
            <person name="Devos D.P."/>
            <person name="Kaster A.-K."/>
            <person name="Ovreas L."/>
            <person name="Rohde M."/>
            <person name="Galperin M.Y."/>
            <person name="Jogler C."/>
        </authorList>
    </citation>
    <scope>NUCLEOTIDE SEQUENCE [LARGE SCALE GENOMIC DNA]</scope>
    <source>
        <strain evidence="2 3">ElP</strain>
    </source>
</reference>
<dbReference type="Pfam" id="PF07617">
    <property type="entry name" value="DUF1579"/>
    <property type="match status" value="1"/>
</dbReference>
<dbReference type="AlphaFoldDB" id="A0A518GUJ3"/>
<sequence length="199" mass="21931" precursor="true">MLRATIAAVLAVTVSVPVLAQDQGQGQAPDPESFLPKPTAEHELLKRDVGTWDAKISTYMGGPDAPPEVSEGVETNRMLGDLWVVSDFQGSFAGMPFTGHAQVGFDSKADHFVMSWIDSVSTSLMTLQGTYDPASKTLTMTGKVYDPMLEKEVEHQSVTRYIDEDHRVFTMSMKAPELGDDWVKGMEIEYTRREADAPE</sequence>